<dbReference type="SUPFAM" id="SSF81321">
    <property type="entry name" value="Family A G protein-coupled receptor-like"/>
    <property type="match status" value="1"/>
</dbReference>
<feature type="transmembrane region" description="Helical" evidence="12">
    <location>
        <begin position="250"/>
        <end position="273"/>
    </location>
</feature>
<evidence type="ECO:0000256" key="9">
    <source>
        <dbReference type="ARBA" id="ARBA00023170"/>
    </source>
</evidence>
<feature type="transmembrane region" description="Helical" evidence="12">
    <location>
        <begin position="72"/>
        <end position="94"/>
    </location>
</feature>
<evidence type="ECO:0000259" key="13">
    <source>
        <dbReference type="PROSITE" id="PS50262"/>
    </source>
</evidence>
<dbReference type="GO" id="GO:0004930">
    <property type="term" value="F:G protein-coupled receptor activity"/>
    <property type="evidence" value="ECO:0007669"/>
    <property type="project" value="UniProtKB-KW"/>
</dbReference>
<dbReference type="InterPro" id="IPR050516">
    <property type="entry name" value="Olfactory_GPCR"/>
</dbReference>
<dbReference type="InterPro" id="IPR000725">
    <property type="entry name" value="Olfact_rcpt"/>
</dbReference>
<dbReference type="InterPro" id="IPR000276">
    <property type="entry name" value="GPCR_Rhodpsn"/>
</dbReference>
<feature type="domain" description="G-protein coupled receptors family 1 profile" evidence="13">
    <location>
        <begin position="54"/>
        <end position="303"/>
    </location>
</feature>
<gene>
    <name evidence="14" type="ORF">GDO54_005067</name>
</gene>
<dbReference type="PRINTS" id="PR00237">
    <property type="entry name" value="GPCRRHODOPSN"/>
</dbReference>
<evidence type="ECO:0000256" key="1">
    <source>
        <dbReference type="ARBA" id="ARBA00004651"/>
    </source>
</evidence>
<organism evidence="14 15">
    <name type="scientific">Pyxicephalus adspersus</name>
    <name type="common">African bullfrog</name>
    <dbReference type="NCBI Taxonomy" id="30357"/>
    <lineage>
        <taxon>Eukaryota</taxon>
        <taxon>Metazoa</taxon>
        <taxon>Chordata</taxon>
        <taxon>Craniata</taxon>
        <taxon>Vertebrata</taxon>
        <taxon>Euteleostomi</taxon>
        <taxon>Amphibia</taxon>
        <taxon>Batrachia</taxon>
        <taxon>Anura</taxon>
        <taxon>Neobatrachia</taxon>
        <taxon>Ranoidea</taxon>
        <taxon>Pyxicephalidae</taxon>
        <taxon>Pyxicephalinae</taxon>
        <taxon>Pyxicephalus</taxon>
    </lineage>
</organism>
<dbReference type="EMBL" id="DYDO01000013">
    <property type="protein sequence ID" value="DBA14049.1"/>
    <property type="molecule type" value="Genomic_DNA"/>
</dbReference>
<keyword evidence="4 11" id="KW-0812">Transmembrane</keyword>
<accession>A0AAV2ZJ82</accession>
<dbReference type="InterPro" id="IPR017452">
    <property type="entry name" value="GPCR_Rhodpsn_7TM"/>
</dbReference>
<reference evidence="14" key="1">
    <citation type="thesis" date="2020" institute="ProQuest LLC" country="789 East Eisenhower Parkway, Ann Arbor, MI, USA">
        <title>Comparative Genomics and Chromosome Evolution.</title>
        <authorList>
            <person name="Mudd A.B."/>
        </authorList>
    </citation>
    <scope>NUCLEOTIDE SEQUENCE</scope>
    <source>
        <strain evidence="14">1538</strain>
        <tissue evidence="14">Blood</tissue>
    </source>
</reference>
<keyword evidence="2 12" id="KW-1003">Cell membrane</keyword>
<sequence>MIDGGRRWMSTGGPGSLNHTFAGKFFLLGLPNIFDLQVVFFLLLLIVYIMTITGNLLLIFMVRLTPRLQTPMYFFLCNLSIIDICFTSTVVPKILVNTISLDRSISLLGCATQLYFHLVLGGAECLILAVMAFDRYNAICKPLQYNLIMHNKLCLYLAAGSWTLSFLIAVILTLLAFQLPYCKGNQINHFFCEMPPLLHLSCANIWLSEIIEYTAVVLVTGGSVLLILVSYLFILMTILNINSTKQRQKAFSTCASHLAVVFLFYGTILFMHLRPPSSYSPEQDRVVSILYTVVTPVLNPLIYSVRNKEIKGAIKKSLKLEKYRTQPKKMENKS</sequence>
<evidence type="ECO:0000256" key="5">
    <source>
        <dbReference type="ARBA" id="ARBA00022725"/>
    </source>
</evidence>
<evidence type="ECO:0000313" key="15">
    <source>
        <dbReference type="Proteomes" id="UP001181693"/>
    </source>
</evidence>
<dbReference type="PROSITE" id="PS00237">
    <property type="entry name" value="G_PROTEIN_RECEP_F1_1"/>
    <property type="match status" value="1"/>
</dbReference>
<dbReference type="CDD" id="cd13954">
    <property type="entry name" value="7tmA_OR"/>
    <property type="match status" value="1"/>
</dbReference>
<comment type="caution">
    <text evidence="14">The sequence shown here is derived from an EMBL/GenBank/DDBJ whole genome shotgun (WGS) entry which is preliminary data.</text>
</comment>
<dbReference type="Proteomes" id="UP001181693">
    <property type="component" value="Unassembled WGS sequence"/>
</dbReference>
<comment type="similarity">
    <text evidence="11">Belongs to the G-protein coupled receptor 1 family.</text>
</comment>
<evidence type="ECO:0000256" key="12">
    <source>
        <dbReference type="RuleBase" id="RU363047"/>
    </source>
</evidence>
<keyword evidence="6 12" id="KW-1133">Transmembrane helix</keyword>
<evidence type="ECO:0000256" key="3">
    <source>
        <dbReference type="ARBA" id="ARBA00022606"/>
    </source>
</evidence>
<dbReference type="FunFam" id="1.20.1070.10:FF:000001">
    <property type="entry name" value="Olfactory receptor"/>
    <property type="match status" value="1"/>
</dbReference>
<dbReference type="PANTHER" id="PTHR26452">
    <property type="entry name" value="OLFACTORY RECEPTOR"/>
    <property type="match status" value="1"/>
</dbReference>
<keyword evidence="5 12" id="KW-0552">Olfaction</keyword>
<evidence type="ECO:0000313" key="14">
    <source>
        <dbReference type="EMBL" id="DBA14049.1"/>
    </source>
</evidence>
<feature type="transmembrane region" description="Helical" evidence="12">
    <location>
        <begin position="153"/>
        <end position="177"/>
    </location>
</feature>
<evidence type="ECO:0000256" key="6">
    <source>
        <dbReference type="ARBA" id="ARBA00022989"/>
    </source>
</evidence>
<dbReference type="Gene3D" id="1.20.1070.10">
    <property type="entry name" value="Rhodopsin 7-helix transmembrane proteins"/>
    <property type="match status" value="1"/>
</dbReference>
<dbReference type="GO" id="GO:0004984">
    <property type="term" value="F:olfactory receptor activity"/>
    <property type="evidence" value="ECO:0007669"/>
    <property type="project" value="InterPro"/>
</dbReference>
<keyword evidence="3 12" id="KW-0716">Sensory transduction</keyword>
<comment type="subcellular location">
    <subcellularLocation>
        <location evidence="1 12">Cell membrane</location>
        <topology evidence="1 12">Multi-pass membrane protein</topology>
    </subcellularLocation>
</comment>
<keyword evidence="8 12" id="KW-0472">Membrane</keyword>
<protein>
    <recommendedName>
        <fullName evidence="12">Olfactory receptor</fullName>
    </recommendedName>
</protein>
<evidence type="ECO:0000256" key="4">
    <source>
        <dbReference type="ARBA" id="ARBA00022692"/>
    </source>
</evidence>
<dbReference type="GO" id="GO:0005886">
    <property type="term" value="C:plasma membrane"/>
    <property type="evidence" value="ECO:0007669"/>
    <property type="project" value="UniProtKB-SubCell"/>
</dbReference>
<keyword evidence="9 11" id="KW-0675">Receptor</keyword>
<evidence type="ECO:0000256" key="7">
    <source>
        <dbReference type="ARBA" id="ARBA00023040"/>
    </source>
</evidence>
<feature type="transmembrane region" description="Helical" evidence="12">
    <location>
        <begin position="285"/>
        <end position="305"/>
    </location>
</feature>
<feature type="transmembrane region" description="Helical" evidence="12">
    <location>
        <begin position="213"/>
        <end position="238"/>
    </location>
</feature>
<feature type="transmembrane region" description="Helical" evidence="12">
    <location>
        <begin position="114"/>
        <end position="133"/>
    </location>
</feature>
<evidence type="ECO:0000256" key="11">
    <source>
        <dbReference type="RuleBase" id="RU000688"/>
    </source>
</evidence>
<evidence type="ECO:0000256" key="2">
    <source>
        <dbReference type="ARBA" id="ARBA00022475"/>
    </source>
</evidence>
<dbReference type="PROSITE" id="PS50262">
    <property type="entry name" value="G_PROTEIN_RECEP_F1_2"/>
    <property type="match status" value="1"/>
</dbReference>
<proteinExistence type="inferred from homology"/>
<dbReference type="AlphaFoldDB" id="A0AAV2ZJ82"/>
<feature type="transmembrane region" description="Helical" evidence="12">
    <location>
        <begin position="38"/>
        <end position="60"/>
    </location>
</feature>
<keyword evidence="15" id="KW-1185">Reference proteome</keyword>
<keyword evidence="10 11" id="KW-0807">Transducer</keyword>
<evidence type="ECO:0000256" key="8">
    <source>
        <dbReference type="ARBA" id="ARBA00023136"/>
    </source>
</evidence>
<dbReference type="PRINTS" id="PR00245">
    <property type="entry name" value="OLFACTORYR"/>
</dbReference>
<evidence type="ECO:0000256" key="10">
    <source>
        <dbReference type="ARBA" id="ARBA00023224"/>
    </source>
</evidence>
<keyword evidence="7 11" id="KW-0297">G-protein coupled receptor</keyword>
<dbReference type="Pfam" id="PF13853">
    <property type="entry name" value="7tm_4"/>
    <property type="match status" value="1"/>
</dbReference>
<name>A0AAV2ZJ82_PYXAD</name>